<accession>A0A9N9UGG2</accession>
<dbReference type="AlphaFoldDB" id="A0A9N9UGG2"/>
<name>A0A9N9UGG2_9HYPO</name>
<evidence type="ECO:0000256" key="2">
    <source>
        <dbReference type="ARBA" id="ARBA00023098"/>
    </source>
</evidence>
<evidence type="ECO:0000256" key="1">
    <source>
        <dbReference type="ARBA" id="ARBA00022832"/>
    </source>
</evidence>
<dbReference type="PANTHER" id="PTHR43853:SF8">
    <property type="entry name" value="3-KETOACYL-COA THIOLASE, PEROXISOMAL"/>
    <property type="match status" value="1"/>
</dbReference>
<dbReference type="InterPro" id="IPR016039">
    <property type="entry name" value="Thiolase-like"/>
</dbReference>
<dbReference type="GO" id="GO:0003988">
    <property type="term" value="F:acetyl-CoA C-acyltransferase activity"/>
    <property type="evidence" value="ECO:0007669"/>
    <property type="project" value="TreeGrafter"/>
</dbReference>
<protein>
    <recommendedName>
        <fullName evidence="3">Thiolase N-terminal domain-containing protein</fullName>
    </recommendedName>
</protein>
<keyword evidence="5" id="KW-1185">Reference proteome</keyword>
<dbReference type="GO" id="GO:0006635">
    <property type="term" value="P:fatty acid beta-oxidation"/>
    <property type="evidence" value="ECO:0007669"/>
    <property type="project" value="TreeGrafter"/>
</dbReference>
<dbReference type="PANTHER" id="PTHR43853">
    <property type="entry name" value="3-KETOACYL-COA THIOLASE, PEROXISOMAL"/>
    <property type="match status" value="1"/>
</dbReference>
<comment type="caution">
    <text evidence="4">The sequence shown here is derived from an EMBL/GenBank/DDBJ whole genome shotgun (WGS) entry which is preliminary data.</text>
</comment>
<dbReference type="SUPFAM" id="SSF53901">
    <property type="entry name" value="Thiolase-like"/>
    <property type="match status" value="1"/>
</dbReference>
<evidence type="ECO:0000313" key="4">
    <source>
        <dbReference type="EMBL" id="CAG9987618.1"/>
    </source>
</evidence>
<proteinExistence type="predicted"/>
<feature type="domain" description="Thiolase N-terminal" evidence="3">
    <location>
        <begin position="3"/>
        <end position="75"/>
    </location>
</feature>
<keyword evidence="1" id="KW-0276">Fatty acid metabolism</keyword>
<dbReference type="Proteomes" id="UP000754883">
    <property type="component" value="Unassembled WGS sequence"/>
</dbReference>
<reference evidence="4 5" key="2">
    <citation type="submission" date="2021-10" db="EMBL/GenBank/DDBJ databases">
        <authorList>
            <person name="Piombo E."/>
        </authorList>
    </citation>
    <scope>NUCLEOTIDE SEQUENCE [LARGE SCALE GENOMIC DNA]</scope>
</reference>
<dbReference type="GO" id="GO:0005777">
    <property type="term" value="C:peroxisome"/>
    <property type="evidence" value="ECO:0007669"/>
    <property type="project" value="TreeGrafter"/>
</dbReference>
<evidence type="ECO:0000259" key="3">
    <source>
        <dbReference type="Pfam" id="PF00108"/>
    </source>
</evidence>
<gene>
    <name evidence="4" type="ORF">CBYS24578_00014922</name>
</gene>
<dbReference type="GO" id="GO:0010124">
    <property type="term" value="P:phenylacetate catabolic process"/>
    <property type="evidence" value="ECO:0007669"/>
    <property type="project" value="TreeGrafter"/>
</dbReference>
<dbReference type="Gene3D" id="3.40.47.10">
    <property type="match status" value="1"/>
</dbReference>
<organism evidence="4 5">
    <name type="scientific">Clonostachys byssicola</name>
    <dbReference type="NCBI Taxonomy" id="160290"/>
    <lineage>
        <taxon>Eukaryota</taxon>
        <taxon>Fungi</taxon>
        <taxon>Dikarya</taxon>
        <taxon>Ascomycota</taxon>
        <taxon>Pezizomycotina</taxon>
        <taxon>Sordariomycetes</taxon>
        <taxon>Hypocreomycetidae</taxon>
        <taxon>Hypocreales</taxon>
        <taxon>Bionectriaceae</taxon>
        <taxon>Clonostachys</taxon>
    </lineage>
</organism>
<reference evidence="5" key="1">
    <citation type="submission" date="2019-06" db="EMBL/GenBank/DDBJ databases">
        <authorList>
            <person name="Broberg M."/>
        </authorList>
    </citation>
    <scope>NUCLEOTIDE SEQUENCE [LARGE SCALE GENOMIC DNA]</scope>
</reference>
<sequence>MFHIKAARAREAGAFDAEIVPVMAWFQEVDKKMGEKISKQQTIAVTQDDGIRTNISPEALAKLKPTFKTDGTTTTVGCAPDEMGIGPALAIPQLLEQHDDR</sequence>
<dbReference type="OrthoDB" id="5404651at2759"/>
<dbReference type="Pfam" id="PF00108">
    <property type="entry name" value="Thiolase_N"/>
    <property type="match status" value="1"/>
</dbReference>
<keyword evidence="2" id="KW-0443">Lipid metabolism</keyword>
<dbReference type="InterPro" id="IPR020616">
    <property type="entry name" value="Thiolase_N"/>
</dbReference>
<evidence type="ECO:0000313" key="5">
    <source>
        <dbReference type="Proteomes" id="UP000754883"/>
    </source>
</evidence>
<dbReference type="InterPro" id="IPR050215">
    <property type="entry name" value="Thiolase-like_sf_Thiolase"/>
</dbReference>
<dbReference type="EMBL" id="CABFNO020001436">
    <property type="protein sequence ID" value="CAG9987618.1"/>
    <property type="molecule type" value="Genomic_DNA"/>
</dbReference>